<reference evidence="4" key="1">
    <citation type="journal article" date="2013" name="PLoS Genet.">
        <title>The genome of Spraguea lophii and the basis of host-microsporidian interactions.</title>
        <authorList>
            <person name="Campbell S.E."/>
            <person name="Williams T.A."/>
            <person name="Yousuf A."/>
            <person name="Soanes D.M."/>
            <person name="Paszkiewicz K.H."/>
            <person name="Williams B.A.P."/>
        </authorList>
    </citation>
    <scope>NUCLEOTIDE SEQUENCE [LARGE SCALE GENOMIC DNA]</scope>
    <source>
        <strain evidence="4">42_110</strain>
    </source>
</reference>
<accession>S7WCV1</accession>
<dbReference type="EMBL" id="ATCN01000179">
    <property type="protein sequence ID" value="EPR79617.1"/>
    <property type="molecule type" value="Genomic_DNA"/>
</dbReference>
<comment type="caution">
    <text evidence="3">The sequence shown here is derived from an EMBL/GenBank/DDBJ whole genome shotgun (WGS) entry which is preliminary data.</text>
</comment>
<dbReference type="VEuPathDB" id="MicrosporidiaDB:SLOPH_1945"/>
<evidence type="ECO:0000313" key="4">
    <source>
        <dbReference type="Proteomes" id="UP000014978"/>
    </source>
</evidence>
<dbReference type="PROSITE" id="PS51352">
    <property type="entry name" value="THIOREDOXIN_2"/>
    <property type="match status" value="1"/>
</dbReference>
<dbReference type="PANTHER" id="PTHR43601:SF3">
    <property type="entry name" value="THIOREDOXIN, MITOCHONDRIAL"/>
    <property type="match status" value="1"/>
</dbReference>
<dbReference type="InParanoid" id="S7WCV1"/>
<dbReference type="PANTHER" id="PTHR43601">
    <property type="entry name" value="THIOREDOXIN, MITOCHONDRIAL"/>
    <property type="match status" value="1"/>
</dbReference>
<dbReference type="AlphaFoldDB" id="S7WCV1"/>
<dbReference type="Pfam" id="PF00085">
    <property type="entry name" value="Thioredoxin"/>
    <property type="match status" value="1"/>
</dbReference>
<dbReference type="OMA" id="MYVDEFE"/>
<dbReference type="Gene3D" id="3.40.30.10">
    <property type="entry name" value="Glutaredoxin"/>
    <property type="match status" value="1"/>
</dbReference>
<gene>
    <name evidence="3" type="ORF">SLOPH_1945</name>
</gene>
<comment type="similarity">
    <text evidence="1">Belongs to the thioredoxin family.</text>
</comment>
<proteinExistence type="inferred from homology"/>
<dbReference type="InterPro" id="IPR036249">
    <property type="entry name" value="Thioredoxin-like_sf"/>
</dbReference>
<name>S7WCV1_SPRLO</name>
<dbReference type="InterPro" id="IPR013766">
    <property type="entry name" value="Thioredoxin_domain"/>
</dbReference>
<evidence type="ECO:0000256" key="1">
    <source>
        <dbReference type="ARBA" id="ARBA00008987"/>
    </source>
</evidence>
<dbReference type="Proteomes" id="UP000014978">
    <property type="component" value="Unassembled WGS sequence"/>
</dbReference>
<dbReference type="CDD" id="cd02947">
    <property type="entry name" value="TRX_family"/>
    <property type="match status" value="1"/>
</dbReference>
<sequence>MLNHKIISGSQNLEATIAESENTIVLKFTSAFCGPCKQLNKQLEKYDNETNVDLLEISMDDKNNLPAAKKYEVLVVPTLFLIDKQNNILQSHKGAMSINEFYDFIKH</sequence>
<dbReference type="GO" id="GO:0045454">
    <property type="term" value="P:cell redox homeostasis"/>
    <property type="evidence" value="ECO:0007669"/>
    <property type="project" value="TreeGrafter"/>
</dbReference>
<dbReference type="HOGENOM" id="CLU_170543_0_0_1"/>
<dbReference type="InterPro" id="IPR017937">
    <property type="entry name" value="Thioredoxin_CS"/>
</dbReference>
<keyword evidence="4" id="KW-1185">Reference proteome</keyword>
<dbReference type="PROSITE" id="PS00194">
    <property type="entry name" value="THIOREDOXIN_1"/>
    <property type="match status" value="1"/>
</dbReference>
<dbReference type="STRING" id="1358809.S7WCV1"/>
<evidence type="ECO:0000259" key="2">
    <source>
        <dbReference type="PROSITE" id="PS51352"/>
    </source>
</evidence>
<dbReference type="SUPFAM" id="SSF52833">
    <property type="entry name" value="Thioredoxin-like"/>
    <property type="match status" value="1"/>
</dbReference>
<feature type="domain" description="Thioredoxin" evidence="2">
    <location>
        <begin position="1"/>
        <end position="107"/>
    </location>
</feature>
<evidence type="ECO:0000313" key="3">
    <source>
        <dbReference type="EMBL" id="EPR79617.1"/>
    </source>
</evidence>
<organism evidence="3 4">
    <name type="scientific">Spraguea lophii (strain 42_110)</name>
    <name type="common">Microsporidian parasite</name>
    <dbReference type="NCBI Taxonomy" id="1358809"/>
    <lineage>
        <taxon>Eukaryota</taxon>
        <taxon>Fungi</taxon>
        <taxon>Fungi incertae sedis</taxon>
        <taxon>Microsporidia</taxon>
        <taxon>Spragueidae</taxon>
        <taxon>Spraguea</taxon>
    </lineage>
</organism>
<dbReference type="OrthoDB" id="10263751at2759"/>
<protein>
    <submittedName>
        <fullName evidence="3">Thioredoxin</fullName>
    </submittedName>
</protein>